<feature type="region of interest" description="Disordered" evidence="1">
    <location>
        <begin position="1"/>
        <end position="68"/>
    </location>
</feature>
<organism evidence="2 3">
    <name type="scientific">Puccinia sorghi</name>
    <dbReference type="NCBI Taxonomy" id="27349"/>
    <lineage>
        <taxon>Eukaryota</taxon>
        <taxon>Fungi</taxon>
        <taxon>Dikarya</taxon>
        <taxon>Basidiomycota</taxon>
        <taxon>Pucciniomycotina</taxon>
        <taxon>Pucciniomycetes</taxon>
        <taxon>Pucciniales</taxon>
        <taxon>Pucciniaceae</taxon>
        <taxon>Puccinia</taxon>
    </lineage>
</organism>
<sequence length="123" mass="13188">MASSNPSNVSTTKSNSDINPKAKFLSEPTKYKDSIEATPSVSGVSTQSNPPSNSRVSGHVSRGRPGAPSAEEILAAVNNIKRGNNPPRAHLLARASNCTYRSRTGHWRSNCSVLQHDAFLPLF</sequence>
<comment type="caution">
    <text evidence="2">The sequence shown here is derived from an EMBL/GenBank/DDBJ whole genome shotgun (WGS) entry which is preliminary data.</text>
</comment>
<proteinExistence type="predicted"/>
<dbReference type="OrthoDB" id="10556381at2759"/>
<evidence type="ECO:0000313" key="3">
    <source>
        <dbReference type="Proteomes" id="UP000037035"/>
    </source>
</evidence>
<gene>
    <name evidence="2" type="ORF">VP01_6585g1</name>
</gene>
<name>A0A0L6UFC7_9BASI</name>
<dbReference type="Proteomes" id="UP000037035">
    <property type="component" value="Unassembled WGS sequence"/>
</dbReference>
<dbReference type="VEuPathDB" id="FungiDB:VP01_6585g1"/>
<protein>
    <submittedName>
        <fullName evidence="2">Uncharacterized protein</fullName>
    </submittedName>
</protein>
<feature type="compositionally biased region" description="Polar residues" evidence="1">
    <location>
        <begin position="1"/>
        <end position="18"/>
    </location>
</feature>
<feature type="compositionally biased region" description="Polar residues" evidence="1">
    <location>
        <begin position="37"/>
        <end position="56"/>
    </location>
</feature>
<accession>A0A0L6UFC7</accession>
<dbReference type="AlphaFoldDB" id="A0A0L6UFC7"/>
<evidence type="ECO:0000256" key="1">
    <source>
        <dbReference type="SAM" id="MobiDB-lite"/>
    </source>
</evidence>
<keyword evidence="3" id="KW-1185">Reference proteome</keyword>
<dbReference type="EMBL" id="LAVV01011924">
    <property type="protein sequence ID" value="KNZ47231.1"/>
    <property type="molecule type" value="Genomic_DNA"/>
</dbReference>
<reference evidence="2 3" key="1">
    <citation type="submission" date="2015-08" db="EMBL/GenBank/DDBJ databases">
        <title>Next Generation Sequencing and Analysis of the Genome of Puccinia sorghi L Schw, the Causal Agent of Maize Common Rust.</title>
        <authorList>
            <person name="Rochi L."/>
            <person name="Burguener G."/>
            <person name="Darino M."/>
            <person name="Turjanski A."/>
            <person name="Kreff E."/>
            <person name="Dieguez M.J."/>
            <person name="Sacco F."/>
        </authorList>
    </citation>
    <scope>NUCLEOTIDE SEQUENCE [LARGE SCALE GENOMIC DNA]</scope>
    <source>
        <strain evidence="2 3">RO10H11247</strain>
    </source>
</reference>
<evidence type="ECO:0000313" key="2">
    <source>
        <dbReference type="EMBL" id="KNZ47231.1"/>
    </source>
</evidence>